<dbReference type="EMBL" id="JASNQZ010000008">
    <property type="protein sequence ID" value="KAL0953973.1"/>
    <property type="molecule type" value="Genomic_DNA"/>
</dbReference>
<dbReference type="Gene3D" id="3.30.70.2450">
    <property type="match status" value="1"/>
</dbReference>
<evidence type="ECO:0000313" key="8">
    <source>
        <dbReference type="Proteomes" id="UP001556367"/>
    </source>
</evidence>
<dbReference type="PANTHER" id="PTHR43004">
    <property type="entry name" value="TRK SYSTEM POTASSIUM UPTAKE PROTEIN"/>
    <property type="match status" value="1"/>
</dbReference>
<evidence type="ECO:0000256" key="4">
    <source>
        <dbReference type="ARBA" id="ARBA00023002"/>
    </source>
</evidence>
<evidence type="ECO:0000256" key="1">
    <source>
        <dbReference type="ARBA" id="ARBA00001974"/>
    </source>
</evidence>
<keyword evidence="5" id="KW-1133">Transmembrane helix</keyword>
<feature type="transmembrane region" description="Helical" evidence="5">
    <location>
        <begin position="21"/>
        <end position="43"/>
    </location>
</feature>
<dbReference type="Gene3D" id="3.50.50.60">
    <property type="entry name" value="FAD/NAD(P)-binding domain"/>
    <property type="match status" value="1"/>
</dbReference>
<reference evidence="8" key="1">
    <citation type="submission" date="2024-06" db="EMBL/GenBank/DDBJ databases">
        <title>Multi-omics analyses provide insights into the biosynthesis of the anticancer antibiotic pleurotin in Hohenbuehelia grisea.</title>
        <authorList>
            <person name="Weaver J.A."/>
            <person name="Alberti F."/>
        </authorList>
    </citation>
    <scope>NUCLEOTIDE SEQUENCE [LARGE SCALE GENOMIC DNA]</scope>
    <source>
        <strain evidence="8">T-177</strain>
    </source>
</reference>
<dbReference type="Gene3D" id="3.40.30.120">
    <property type="match status" value="1"/>
</dbReference>
<keyword evidence="8" id="KW-1185">Reference proteome</keyword>
<dbReference type="Proteomes" id="UP001556367">
    <property type="component" value="Unassembled WGS sequence"/>
</dbReference>
<name>A0ABR3JE17_9AGAR</name>
<keyword evidence="3" id="KW-0274">FAD</keyword>
<evidence type="ECO:0000259" key="6">
    <source>
        <dbReference type="Pfam" id="PF01494"/>
    </source>
</evidence>
<evidence type="ECO:0000256" key="5">
    <source>
        <dbReference type="SAM" id="Phobius"/>
    </source>
</evidence>
<protein>
    <recommendedName>
        <fullName evidence="6">FAD-binding domain-containing protein</fullName>
    </recommendedName>
</protein>
<evidence type="ECO:0000256" key="3">
    <source>
        <dbReference type="ARBA" id="ARBA00022827"/>
    </source>
</evidence>
<keyword evidence="5" id="KW-0812">Transmembrane</keyword>
<dbReference type="SUPFAM" id="SSF51905">
    <property type="entry name" value="FAD/NAD(P)-binding domain"/>
    <property type="match status" value="1"/>
</dbReference>
<sequence length="565" mass="60519">MQQMSQLKTQPSLPRSTDNDVSPASVLIVGAGPAGLVLALALMKNGISVHVIDKAGKPCLGQRGAALMPRSLEVHELLGTLDDIQSLSTVLGPGRAYAVGGGSKVLKGFELFPYVEPTGAVSMPNPVILGHDTHTSILREHLARYGCHVEMSTELLSLEQHADGVRVCLSSEGRQMQTLFSYVVGTDGSRSTVRKQLGLSFLGETRSQGDWVVGDVYIDGLDPKFFHVWGEAASVMLVHRATERKGIFNFILAGDTLDHALLASSQEDLIEYFQTTTGRTDLQYGKFICVSHYKPNIRTVDEFGRGRVFVAGDAAHVHSPTGGQGMNSGILDSINLGWKLALSVKGIASKGLLESYNAERLPVIATMLQITTKIHGTMYKPGAQTASWDRSGSLHQLGVNYRGSPIVYHENPDKIDNANPYNPGSAAVLSAGDRAPDATGLQLLNGSGGSELRRLHQMLNPSRHTIFIFTTTPSDASAFADPALQYPSDAVRSVVIVPSANAPKFRNAGSVLSDVAVMEDLEESASGNYNITTATKAVVVRPDGFIGSIVEEAGSLQLYFECIFA</sequence>
<keyword evidence="2" id="KW-0285">Flavoprotein</keyword>
<organism evidence="7 8">
    <name type="scientific">Hohenbuehelia grisea</name>
    <dbReference type="NCBI Taxonomy" id="104357"/>
    <lineage>
        <taxon>Eukaryota</taxon>
        <taxon>Fungi</taxon>
        <taxon>Dikarya</taxon>
        <taxon>Basidiomycota</taxon>
        <taxon>Agaricomycotina</taxon>
        <taxon>Agaricomycetes</taxon>
        <taxon>Agaricomycetidae</taxon>
        <taxon>Agaricales</taxon>
        <taxon>Pleurotineae</taxon>
        <taxon>Pleurotaceae</taxon>
        <taxon>Hohenbuehelia</taxon>
    </lineage>
</organism>
<gene>
    <name evidence="7" type="ORF">HGRIS_005132</name>
</gene>
<dbReference type="Pfam" id="PF01494">
    <property type="entry name" value="FAD_binding_3"/>
    <property type="match status" value="1"/>
</dbReference>
<proteinExistence type="predicted"/>
<dbReference type="InterPro" id="IPR002938">
    <property type="entry name" value="FAD-bd"/>
</dbReference>
<dbReference type="PRINTS" id="PR00420">
    <property type="entry name" value="RNGMNOXGNASE"/>
</dbReference>
<keyword evidence="5" id="KW-0472">Membrane</keyword>
<dbReference type="InterPro" id="IPR036188">
    <property type="entry name" value="FAD/NAD-bd_sf"/>
</dbReference>
<comment type="caution">
    <text evidence="7">The sequence shown here is derived from an EMBL/GenBank/DDBJ whole genome shotgun (WGS) entry which is preliminary data.</text>
</comment>
<evidence type="ECO:0000256" key="2">
    <source>
        <dbReference type="ARBA" id="ARBA00022630"/>
    </source>
</evidence>
<accession>A0ABR3JE17</accession>
<feature type="domain" description="FAD-binding" evidence="6">
    <location>
        <begin position="25"/>
        <end position="369"/>
    </location>
</feature>
<evidence type="ECO:0000313" key="7">
    <source>
        <dbReference type="EMBL" id="KAL0953973.1"/>
    </source>
</evidence>
<comment type="cofactor">
    <cofactor evidence="1">
        <name>FAD</name>
        <dbReference type="ChEBI" id="CHEBI:57692"/>
    </cofactor>
</comment>
<dbReference type="PANTHER" id="PTHR43004:SF19">
    <property type="entry name" value="BINDING MONOOXYGENASE, PUTATIVE (JCVI)-RELATED"/>
    <property type="match status" value="1"/>
</dbReference>
<keyword evidence="4" id="KW-0560">Oxidoreductase</keyword>
<dbReference type="InterPro" id="IPR050641">
    <property type="entry name" value="RIFMO-like"/>
</dbReference>